<dbReference type="Proteomes" id="UP001485459">
    <property type="component" value="Chromosome"/>
</dbReference>
<organism evidence="3 4">
    <name type="scientific">Chitinophaga pollutisoli</name>
    <dbReference type="NCBI Taxonomy" id="3133966"/>
    <lineage>
        <taxon>Bacteria</taxon>
        <taxon>Pseudomonadati</taxon>
        <taxon>Bacteroidota</taxon>
        <taxon>Chitinophagia</taxon>
        <taxon>Chitinophagales</taxon>
        <taxon>Chitinophagaceae</taxon>
        <taxon>Chitinophaga</taxon>
    </lineage>
</organism>
<reference evidence="4" key="1">
    <citation type="submission" date="2024-03" db="EMBL/GenBank/DDBJ databases">
        <title>Chitinophaga horti sp. nov., isolated from garden soil.</title>
        <authorList>
            <person name="Lee D.S."/>
            <person name="Han D.M."/>
            <person name="Baek J.H."/>
            <person name="Choi D.G."/>
            <person name="Jeon J.H."/>
            <person name="Jeon C.O."/>
        </authorList>
    </citation>
    <scope>NUCLEOTIDE SEQUENCE [LARGE SCALE GENOMIC DNA]</scope>
    <source>
        <strain evidence="4">GPA1</strain>
    </source>
</reference>
<dbReference type="RefSeq" id="WP_341837421.1">
    <property type="nucleotide sequence ID" value="NZ_CP149822.1"/>
</dbReference>
<evidence type="ECO:0000256" key="1">
    <source>
        <dbReference type="SAM" id="SignalP"/>
    </source>
</evidence>
<feature type="domain" description="Lipid/polyisoprenoid-binding YceI-like" evidence="2">
    <location>
        <begin position="37"/>
        <end position="207"/>
    </location>
</feature>
<name>A0ABZ2YSR0_9BACT</name>
<proteinExistence type="predicted"/>
<dbReference type="PANTHER" id="PTHR34406">
    <property type="entry name" value="PROTEIN YCEI"/>
    <property type="match status" value="1"/>
</dbReference>
<dbReference type="InterPro" id="IPR007372">
    <property type="entry name" value="Lipid/polyisoprenoid-bd_YceI"/>
</dbReference>
<gene>
    <name evidence="3" type="ORF">WJU16_06010</name>
</gene>
<keyword evidence="4" id="KW-1185">Reference proteome</keyword>
<dbReference type="SUPFAM" id="SSF101874">
    <property type="entry name" value="YceI-like"/>
    <property type="match status" value="1"/>
</dbReference>
<evidence type="ECO:0000313" key="3">
    <source>
        <dbReference type="EMBL" id="WZN42587.1"/>
    </source>
</evidence>
<feature type="signal peptide" evidence="1">
    <location>
        <begin position="1"/>
        <end position="25"/>
    </location>
</feature>
<sequence length="208" mass="22202">MRKIATILFISGAAVLMSFNAPVSTAPASAAVAAPVAFKVDGSKSKIAWLAKKVTGSHNGFINISGGTLQVDGSTLTGGSFNVDTRTMTVEDIKDEKGNARLLGHLKSDDFFSVENHPDASFAITSAKKKSGNTYDITGNLTIKGISQSITFPADVVVNGDQLNAKATIKIDRTKFDIKYRSNSFFENLGDKAIYDDFTLDVELVANK</sequence>
<dbReference type="Pfam" id="PF04264">
    <property type="entry name" value="YceI"/>
    <property type="match status" value="1"/>
</dbReference>
<dbReference type="SMART" id="SM00867">
    <property type="entry name" value="YceI"/>
    <property type="match status" value="1"/>
</dbReference>
<evidence type="ECO:0000259" key="2">
    <source>
        <dbReference type="SMART" id="SM00867"/>
    </source>
</evidence>
<keyword evidence="1" id="KW-0732">Signal</keyword>
<protein>
    <submittedName>
        <fullName evidence="3">YceI family protein</fullName>
    </submittedName>
</protein>
<dbReference type="PANTHER" id="PTHR34406:SF1">
    <property type="entry name" value="PROTEIN YCEI"/>
    <property type="match status" value="1"/>
</dbReference>
<feature type="chain" id="PRO_5046096116" evidence="1">
    <location>
        <begin position="26"/>
        <end position="208"/>
    </location>
</feature>
<accession>A0ABZ2YSR0</accession>
<dbReference type="EMBL" id="CP149822">
    <property type="protein sequence ID" value="WZN42587.1"/>
    <property type="molecule type" value="Genomic_DNA"/>
</dbReference>
<dbReference type="Gene3D" id="2.40.128.110">
    <property type="entry name" value="Lipid/polyisoprenoid-binding, YceI-like"/>
    <property type="match status" value="1"/>
</dbReference>
<dbReference type="InterPro" id="IPR036761">
    <property type="entry name" value="TTHA0802/YceI-like_sf"/>
</dbReference>
<evidence type="ECO:0000313" key="4">
    <source>
        <dbReference type="Proteomes" id="UP001485459"/>
    </source>
</evidence>